<evidence type="ECO:0000256" key="1">
    <source>
        <dbReference type="SAM" id="SignalP"/>
    </source>
</evidence>
<sequence length="197" mass="20873">MRQMTAVNGTGLGQGAAAARAGGRAGGRAARRLAAALAVAAAFAGAPALADGPDVIFKKSTVWKFLTPDDRLVVYGIDDPVVEGVSCHYTLPERGGVKGLLGVAEEVSEISLSCHQRGPVSFREKFSQGDVVFSERRSLVFKKMQIVRGCDVKRNTLVYLVYSDRLIEGSPQNATASVPIAPWGGQGEPARCGDWLK</sequence>
<accession>A0ABV7LH31</accession>
<keyword evidence="1" id="KW-0732">Signal</keyword>
<name>A0ABV7LH31_9HYPH</name>
<keyword evidence="3" id="KW-1185">Reference proteome</keyword>
<dbReference type="PANTHER" id="PTHR37952:SF2">
    <property type="entry name" value="PROTEIN CREA"/>
    <property type="match status" value="1"/>
</dbReference>
<evidence type="ECO:0000313" key="3">
    <source>
        <dbReference type="Proteomes" id="UP001595536"/>
    </source>
</evidence>
<dbReference type="InterPro" id="IPR010292">
    <property type="entry name" value="Uncharacterised_CreA"/>
</dbReference>
<gene>
    <name evidence="2" type="ORF">ACFOEX_08790</name>
</gene>
<dbReference type="RefSeq" id="WP_376830319.1">
    <property type="nucleotide sequence ID" value="NZ_JBHLWR010000006.1"/>
</dbReference>
<evidence type="ECO:0000313" key="2">
    <source>
        <dbReference type="EMBL" id="MFC3266448.1"/>
    </source>
</evidence>
<comment type="caution">
    <text evidence="2">The sequence shown here is derived from an EMBL/GenBank/DDBJ whole genome shotgun (WGS) entry which is preliminary data.</text>
</comment>
<dbReference type="PANTHER" id="PTHR37952">
    <property type="match status" value="1"/>
</dbReference>
<reference evidence="3" key="1">
    <citation type="journal article" date="2019" name="Int. J. Syst. Evol. Microbiol.">
        <title>The Global Catalogue of Microorganisms (GCM) 10K type strain sequencing project: providing services to taxonomists for standard genome sequencing and annotation.</title>
        <authorList>
            <consortium name="The Broad Institute Genomics Platform"/>
            <consortium name="The Broad Institute Genome Sequencing Center for Infectious Disease"/>
            <person name="Wu L."/>
            <person name="Ma J."/>
        </authorList>
    </citation>
    <scope>NUCLEOTIDE SEQUENCE [LARGE SCALE GENOMIC DNA]</scope>
    <source>
        <strain evidence="3">CCM 7941</strain>
    </source>
</reference>
<protein>
    <submittedName>
        <fullName evidence="2">CreA family protein</fullName>
    </submittedName>
</protein>
<proteinExistence type="predicted"/>
<dbReference type="Proteomes" id="UP001595536">
    <property type="component" value="Unassembled WGS sequence"/>
</dbReference>
<organism evidence="2 3">
    <name type="scientific">Camelimonas abortus</name>
    <dbReference type="NCBI Taxonomy" id="1017184"/>
    <lineage>
        <taxon>Bacteria</taxon>
        <taxon>Pseudomonadati</taxon>
        <taxon>Pseudomonadota</taxon>
        <taxon>Alphaproteobacteria</taxon>
        <taxon>Hyphomicrobiales</taxon>
        <taxon>Chelatococcaceae</taxon>
        <taxon>Camelimonas</taxon>
    </lineage>
</organism>
<feature type="chain" id="PRO_5047381167" evidence="1">
    <location>
        <begin position="51"/>
        <end position="197"/>
    </location>
</feature>
<dbReference type="EMBL" id="JBHRUV010000041">
    <property type="protein sequence ID" value="MFC3266448.1"/>
    <property type="molecule type" value="Genomic_DNA"/>
</dbReference>
<feature type="signal peptide" evidence="1">
    <location>
        <begin position="1"/>
        <end position="50"/>
    </location>
</feature>
<dbReference type="Pfam" id="PF05981">
    <property type="entry name" value="CreA"/>
    <property type="match status" value="1"/>
</dbReference>